<dbReference type="EMBL" id="CP073100">
    <property type="protein sequence ID" value="QUE51277.1"/>
    <property type="molecule type" value="Genomic_DNA"/>
</dbReference>
<comment type="subcellular location">
    <subcellularLocation>
        <location evidence="2">Membrane</location>
        <topology evidence="2">Multi-pass membrane protein</topology>
    </subcellularLocation>
</comment>
<evidence type="ECO:0000259" key="13">
    <source>
        <dbReference type="Pfam" id="PF02163"/>
    </source>
</evidence>
<evidence type="ECO:0000256" key="8">
    <source>
        <dbReference type="ARBA" id="ARBA00022833"/>
    </source>
</evidence>
<keyword evidence="15" id="KW-1185">Reference proteome</keyword>
<keyword evidence="7" id="KW-0378">Hydrolase</keyword>
<dbReference type="PANTHER" id="PTHR39188:SF3">
    <property type="entry name" value="STAGE IV SPORULATION PROTEIN FB"/>
    <property type="match status" value="1"/>
</dbReference>
<evidence type="ECO:0000256" key="2">
    <source>
        <dbReference type="ARBA" id="ARBA00004141"/>
    </source>
</evidence>
<evidence type="ECO:0000256" key="12">
    <source>
        <dbReference type="SAM" id="Phobius"/>
    </source>
</evidence>
<keyword evidence="8" id="KW-0862">Zinc</keyword>
<dbReference type="Pfam" id="PF02163">
    <property type="entry name" value="Peptidase_M50"/>
    <property type="match status" value="1"/>
</dbReference>
<comment type="cofactor">
    <cofactor evidence="1">
        <name>Zn(2+)</name>
        <dbReference type="ChEBI" id="CHEBI:29105"/>
    </cofactor>
</comment>
<evidence type="ECO:0000313" key="14">
    <source>
        <dbReference type="EMBL" id="QUE51277.1"/>
    </source>
</evidence>
<evidence type="ECO:0000256" key="9">
    <source>
        <dbReference type="ARBA" id="ARBA00022989"/>
    </source>
</evidence>
<keyword evidence="11 12" id="KW-0472">Membrane</keyword>
<dbReference type="RefSeq" id="WP_211631416.1">
    <property type="nucleotide sequence ID" value="NZ_CP073100.1"/>
</dbReference>
<keyword evidence="9 12" id="KW-1133">Transmembrane helix</keyword>
<feature type="transmembrane region" description="Helical" evidence="12">
    <location>
        <begin position="133"/>
        <end position="158"/>
    </location>
</feature>
<sequence length="215" mass="23273">MVRFRLFGIPVEIQPWFWITLALLGGALSASTPELLLDLLLFMLAGTISILVHELGHALTGKAFGAPTSITLQAFGGYASFPARSFTRVQSFLVTAAGPAIQILLGIGALMLLRSETLPTPAAESFVRSLRNVSFAWAILNLLPVIPLDGGQLVVAVLGPKRFTISLWISLVVAVIAALGLLLLTQGRSILFPIFMASFAFENWKLLQEIKRRGF</sequence>
<proteinExistence type="inferred from homology"/>
<feature type="transmembrane region" description="Helical" evidence="12">
    <location>
        <begin position="92"/>
        <end position="113"/>
    </location>
</feature>
<dbReference type="GO" id="GO:0008237">
    <property type="term" value="F:metallopeptidase activity"/>
    <property type="evidence" value="ECO:0007669"/>
    <property type="project" value="UniProtKB-KW"/>
</dbReference>
<reference evidence="14" key="1">
    <citation type="submission" date="2021-04" db="EMBL/GenBank/DDBJ databases">
        <title>Luteolibacter sp. 32A isolated from the skin of an Anderson's salamander (Ambystoma andersonii).</title>
        <authorList>
            <person name="Spergser J."/>
            <person name="Busse H.-J."/>
        </authorList>
    </citation>
    <scope>NUCLEOTIDE SEQUENCE</scope>
    <source>
        <strain evidence="14">32A</strain>
    </source>
</reference>
<dbReference type="InterPro" id="IPR008915">
    <property type="entry name" value="Peptidase_M50"/>
</dbReference>
<evidence type="ECO:0000313" key="15">
    <source>
        <dbReference type="Proteomes" id="UP000676169"/>
    </source>
</evidence>
<accession>A0A975G9E8</accession>
<protein>
    <recommendedName>
        <fullName evidence="13">Peptidase M50 domain-containing protein</fullName>
    </recommendedName>
</protein>
<evidence type="ECO:0000256" key="3">
    <source>
        <dbReference type="ARBA" id="ARBA00007931"/>
    </source>
</evidence>
<evidence type="ECO:0000256" key="5">
    <source>
        <dbReference type="ARBA" id="ARBA00022692"/>
    </source>
</evidence>
<dbReference type="GO" id="GO:0016020">
    <property type="term" value="C:membrane"/>
    <property type="evidence" value="ECO:0007669"/>
    <property type="project" value="UniProtKB-SubCell"/>
</dbReference>
<keyword evidence="10" id="KW-0482">Metalloprotease</keyword>
<keyword evidence="4" id="KW-0645">Protease</keyword>
<feature type="transmembrane region" description="Helical" evidence="12">
    <location>
        <begin position="165"/>
        <end position="184"/>
    </location>
</feature>
<evidence type="ECO:0000256" key="7">
    <source>
        <dbReference type="ARBA" id="ARBA00022801"/>
    </source>
</evidence>
<evidence type="ECO:0000256" key="10">
    <source>
        <dbReference type="ARBA" id="ARBA00023049"/>
    </source>
</evidence>
<dbReference type="KEGG" id="lamb:KBB96_20780"/>
<evidence type="ECO:0000256" key="6">
    <source>
        <dbReference type="ARBA" id="ARBA00022723"/>
    </source>
</evidence>
<dbReference type="AlphaFoldDB" id="A0A975G9E8"/>
<evidence type="ECO:0000256" key="1">
    <source>
        <dbReference type="ARBA" id="ARBA00001947"/>
    </source>
</evidence>
<keyword evidence="6" id="KW-0479">Metal-binding</keyword>
<organism evidence="14 15">
    <name type="scientific">Luteolibacter ambystomatis</name>
    <dbReference type="NCBI Taxonomy" id="2824561"/>
    <lineage>
        <taxon>Bacteria</taxon>
        <taxon>Pseudomonadati</taxon>
        <taxon>Verrucomicrobiota</taxon>
        <taxon>Verrucomicrobiia</taxon>
        <taxon>Verrucomicrobiales</taxon>
        <taxon>Verrucomicrobiaceae</taxon>
        <taxon>Luteolibacter</taxon>
    </lineage>
</organism>
<evidence type="ECO:0000256" key="11">
    <source>
        <dbReference type="ARBA" id="ARBA00023136"/>
    </source>
</evidence>
<gene>
    <name evidence="14" type="ORF">KBB96_20780</name>
</gene>
<feature type="domain" description="Peptidase M50" evidence="13">
    <location>
        <begin position="42"/>
        <end position="113"/>
    </location>
</feature>
<evidence type="ECO:0000256" key="4">
    <source>
        <dbReference type="ARBA" id="ARBA00022670"/>
    </source>
</evidence>
<name>A0A975G9E8_9BACT</name>
<dbReference type="Proteomes" id="UP000676169">
    <property type="component" value="Chromosome"/>
</dbReference>
<dbReference type="GO" id="GO:0046872">
    <property type="term" value="F:metal ion binding"/>
    <property type="evidence" value="ECO:0007669"/>
    <property type="project" value="UniProtKB-KW"/>
</dbReference>
<feature type="transmembrane region" description="Helical" evidence="12">
    <location>
        <begin position="39"/>
        <end position="59"/>
    </location>
</feature>
<keyword evidence="5 12" id="KW-0812">Transmembrane</keyword>
<dbReference type="GO" id="GO:0006508">
    <property type="term" value="P:proteolysis"/>
    <property type="evidence" value="ECO:0007669"/>
    <property type="project" value="UniProtKB-KW"/>
</dbReference>
<dbReference type="PANTHER" id="PTHR39188">
    <property type="entry name" value="MEMBRANE-ASSOCIATED ZINC METALLOPROTEASE M50B"/>
    <property type="match status" value="1"/>
</dbReference>
<comment type="similarity">
    <text evidence="3">Belongs to the peptidase M50B family.</text>
</comment>